<keyword evidence="3" id="KW-0862">Zinc</keyword>
<keyword evidence="2" id="KW-0863">Zinc-finger</keyword>
<dbReference type="PANTHER" id="PTHR23012:SF174">
    <property type="entry name" value="OS01G0121200 PROTEIN"/>
    <property type="match status" value="1"/>
</dbReference>
<dbReference type="GO" id="GO:0016567">
    <property type="term" value="P:protein ubiquitination"/>
    <property type="evidence" value="ECO:0007669"/>
    <property type="project" value="TreeGrafter"/>
</dbReference>
<dbReference type="Pfam" id="PF12428">
    <property type="entry name" value="DUF3675"/>
    <property type="match status" value="1"/>
</dbReference>
<dbReference type="SMART" id="SM00744">
    <property type="entry name" value="RINGv"/>
    <property type="match status" value="1"/>
</dbReference>
<protein>
    <recommendedName>
        <fullName evidence="6">RING-CH-type domain-containing protein</fullName>
    </recommendedName>
</protein>
<dbReference type="AlphaFoldDB" id="A0A6V7NY98"/>
<dbReference type="SUPFAM" id="SSF57850">
    <property type="entry name" value="RING/U-box"/>
    <property type="match status" value="1"/>
</dbReference>
<feature type="region of interest" description="Disordered" evidence="4">
    <location>
        <begin position="29"/>
        <end position="53"/>
    </location>
</feature>
<name>A0A6V7NY98_ANACO</name>
<feature type="transmembrane region" description="Helical" evidence="5">
    <location>
        <begin position="184"/>
        <end position="202"/>
    </location>
</feature>
<keyword evidence="5" id="KW-1133">Transmembrane helix</keyword>
<evidence type="ECO:0000256" key="1">
    <source>
        <dbReference type="ARBA" id="ARBA00022723"/>
    </source>
</evidence>
<dbReference type="EMBL" id="LR862143">
    <property type="protein sequence ID" value="CAD1823366.1"/>
    <property type="molecule type" value="Genomic_DNA"/>
</dbReference>
<keyword evidence="5" id="KW-0812">Transmembrane</keyword>
<keyword evidence="5" id="KW-0472">Membrane</keyword>
<proteinExistence type="predicted"/>
<reference evidence="7" key="1">
    <citation type="submission" date="2020-07" db="EMBL/GenBank/DDBJ databases">
        <authorList>
            <person name="Lin J."/>
        </authorList>
    </citation>
    <scope>NUCLEOTIDE SEQUENCE</scope>
</reference>
<gene>
    <name evidence="7" type="ORF">CB5_LOCUS6577</name>
</gene>
<dbReference type="InterPro" id="IPR011016">
    <property type="entry name" value="Znf_RING-CH"/>
</dbReference>
<feature type="region of interest" description="Disordered" evidence="4">
    <location>
        <begin position="250"/>
        <end position="271"/>
    </location>
</feature>
<evidence type="ECO:0000256" key="4">
    <source>
        <dbReference type="SAM" id="MobiDB-lite"/>
    </source>
</evidence>
<feature type="domain" description="RING-CH-type" evidence="6">
    <location>
        <begin position="60"/>
        <end position="120"/>
    </location>
</feature>
<feature type="transmembrane region" description="Helical" evidence="5">
    <location>
        <begin position="208"/>
        <end position="231"/>
    </location>
</feature>
<dbReference type="PANTHER" id="PTHR23012">
    <property type="entry name" value="RING/FYVE/PHD ZINC FINGER DOMAIN-CONTAINING"/>
    <property type="match status" value="1"/>
</dbReference>
<organism evidence="7">
    <name type="scientific">Ananas comosus var. bracteatus</name>
    <name type="common">red pineapple</name>
    <dbReference type="NCBI Taxonomy" id="296719"/>
    <lineage>
        <taxon>Eukaryota</taxon>
        <taxon>Viridiplantae</taxon>
        <taxon>Streptophyta</taxon>
        <taxon>Embryophyta</taxon>
        <taxon>Tracheophyta</taxon>
        <taxon>Spermatophyta</taxon>
        <taxon>Magnoliopsida</taxon>
        <taxon>Liliopsida</taxon>
        <taxon>Poales</taxon>
        <taxon>Bromeliaceae</taxon>
        <taxon>Bromelioideae</taxon>
        <taxon>Ananas</taxon>
    </lineage>
</organism>
<dbReference type="Gene3D" id="3.30.40.10">
    <property type="entry name" value="Zinc/RING finger domain, C3HC4 (zinc finger)"/>
    <property type="match status" value="1"/>
</dbReference>
<evidence type="ECO:0000256" key="3">
    <source>
        <dbReference type="ARBA" id="ARBA00022833"/>
    </source>
</evidence>
<sequence length="278" mass="31113">MGDHFVLLVDRLITESTLEAAIESRNKKALVGSSAPASTPQSESAVNKEKNGGGIGDGIRLTGKLAECRICQEEDDQANLETPCSCCGSLKFAHRKCVQRWCNEKGGTTCEICLQQFQPNYTAPPKLLIYGRIPLNFRENLQRQQIYNLRYIPSNSTERDVVGSSTDDYSASNARRSIMYCRSVAVMFMFFLVLRDALPIIFGGAELYSLALFSFVLLRTAGLVLPLYVMLRAITAFHRRQYQRQVINEPTTSENEGPDSLQQPSQPLPPQHHIIHVQ</sequence>
<dbReference type="Pfam" id="PF12906">
    <property type="entry name" value="RINGv"/>
    <property type="match status" value="1"/>
</dbReference>
<feature type="compositionally biased region" description="Polar residues" evidence="4">
    <location>
        <begin position="35"/>
        <end position="45"/>
    </location>
</feature>
<dbReference type="InterPro" id="IPR013083">
    <property type="entry name" value="Znf_RING/FYVE/PHD"/>
</dbReference>
<dbReference type="InterPro" id="IPR033275">
    <property type="entry name" value="MARCH-like"/>
</dbReference>
<evidence type="ECO:0000256" key="5">
    <source>
        <dbReference type="SAM" id="Phobius"/>
    </source>
</evidence>
<evidence type="ECO:0000256" key="2">
    <source>
        <dbReference type="ARBA" id="ARBA00022771"/>
    </source>
</evidence>
<evidence type="ECO:0000259" key="6">
    <source>
        <dbReference type="PROSITE" id="PS51292"/>
    </source>
</evidence>
<dbReference type="PROSITE" id="PS51292">
    <property type="entry name" value="ZF_RING_CH"/>
    <property type="match status" value="1"/>
</dbReference>
<dbReference type="CDD" id="cd16495">
    <property type="entry name" value="RING_CH-C4HC3_MARCH"/>
    <property type="match status" value="1"/>
</dbReference>
<dbReference type="GO" id="GO:0008270">
    <property type="term" value="F:zinc ion binding"/>
    <property type="evidence" value="ECO:0007669"/>
    <property type="project" value="UniProtKB-KW"/>
</dbReference>
<dbReference type="InterPro" id="IPR022143">
    <property type="entry name" value="DUF3675"/>
</dbReference>
<keyword evidence="1" id="KW-0479">Metal-binding</keyword>
<evidence type="ECO:0000313" key="7">
    <source>
        <dbReference type="EMBL" id="CAD1823366.1"/>
    </source>
</evidence>
<dbReference type="GO" id="GO:0004842">
    <property type="term" value="F:ubiquitin-protein transferase activity"/>
    <property type="evidence" value="ECO:0007669"/>
    <property type="project" value="TreeGrafter"/>
</dbReference>
<accession>A0A6V7NY98</accession>
<dbReference type="GO" id="GO:0016020">
    <property type="term" value="C:membrane"/>
    <property type="evidence" value="ECO:0007669"/>
    <property type="project" value="TreeGrafter"/>
</dbReference>